<keyword evidence="8" id="KW-1185">Reference proteome</keyword>
<dbReference type="RefSeq" id="WP_072674029.1">
    <property type="nucleotide sequence ID" value="NZ_FRDF01000007.1"/>
</dbReference>
<organism evidence="7 8">
    <name type="scientific">Erythrobacter sanguineus</name>
    <dbReference type="NCBI Taxonomy" id="198312"/>
    <lineage>
        <taxon>Bacteria</taxon>
        <taxon>Pseudomonadati</taxon>
        <taxon>Pseudomonadota</taxon>
        <taxon>Alphaproteobacteria</taxon>
        <taxon>Sphingomonadales</taxon>
        <taxon>Erythrobacteraceae</taxon>
        <taxon>Erythrobacter/Porphyrobacter group</taxon>
        <taxon>Erythrobacter</taxon>
    </lineage>
</organism>
<comment type="similarity">
    <text evidence="2">Belongs to the glycosyl hydrolase 3 family.</text>
</comment>
<dbReference type="Proteomes" id="UP000184391">
    <property type="component" value="Unassembled WGS sequence"/>
</dbReference>
<dbReference type="EMBL" id="FRDF01000007">
    <property type="protein sequence ID" value="SHN56489.1"/>
    <property type="molecule type" value="Genomic_DNA"/>
</dbReference>
<dbReference type="EC" id="3.2.1.52" evidence="3"/>
<dbReference type="GO" id="GO:0009254">
    <property type="term" value="P:peptidoglycan turnover"/>
    <property type="evidence" value="ECO:0007669"/>
    <property type="project" value="TreeGrafter"/>
</dbReference>
<evidence type="ECO:0000256" key="5">
    <source>
        <dbReference type="ARBA" id="ARBA00023295"/>
    </source>
</evidence>
<evidence type="ECO:0000313" key="7">
    <source>
        <dbReference type="EMBL" id="SHN56489.1"/>
    </source>
</evidence>
<evidence type="ECO:0000256" key="3">
    <source>
        <dbReference type="ARBA" id="ARBA00012663"/>
    </source>
</evidence>
<dbReference type="GO" id="GO:0005975">
    <property type="term" value="P:carbohydrate metabolic process"/>
    <property type="evidence" value="ECO:0007669"/>
    <property type="project" value="InterPro"/>
</dbReference>
<dbReference type="InterPro" id="IPR017853">
    <property type="entry name" value="GH"/>
</dbReference>
<keyword evidence="4" id="KW-0378">Hydrolase</keyword>
<dbReference type="GO" id="GO:0004563">
    <property type="term" value="F:beta-N-acetylhexosaminidase activity"/>
    <property type="evidence" value="ECO:0007669"/>
    <property type="project" value="UniProtKB-EC"/>
</dbReference>
<dbReference type="InterPro" id="IPR050226">
    <property type="entry name" value="NagZ_Beta-hexosaminidase"/>
</dbReference>
<evidence type="ECO:0000259" key="6">
    <source>
        <dbReference type="Pfam" id="PF00933"/>
    </source>
</evidence>
<name>A0A1M7SDE6_9SPHN</name>
<dbReference type="Gene3D" id="3.20.20.300">
    <property type="entry name" value="Glycoside hydrolase, family 3, N-terminal domain"/>
    <property type="match status" value="1"/>
</dbReference>
<dbReference type="InterPro" id="IPR036962">
    <property type="entry name" value="Glyco_hydro_3_N_sf"/>
</dbReference>
<dbReference type="PANTHER" id="PTHR30480:SF13">
    <property type="entry name" value="BETA-HEXOSAMINIDASE"/>
    <property type="match status" value="1"/>
</dbReference>
<dbReference type="PROSITE" id="PS00775">
    <property type="entry name" value="GLYCOSYL_HYDROL_F3"/>
    <property type="match status" value="1"/>
</dbReference>
<dbReference type="AlphaFoldDB" id="A0A1M7SDE6"/>
<feature type="domain" description="Glycoside hydrolase family 3 N-terminal" evidence="6">
    <location>
        <begin position="17"/>
        <end position="295"/>
    </location>
</feature>
<reference evidence="8" key="1">
    <citation type="submission" date="2016-12" db="EMBL/GenBank/DDBJ databases">
        <authorList>
            <person name="Varghese N."/>
            <person name="Submissions S."/>
        </authorList>
    </citation>
    <scope>NUCLEOTIDE SEQUENCE [LARGE SCALE GENOMIC DNA]</scope>
    <source>
        <strain evidence="8">DSM 11032</strain>
    </source>
</reference>
<gene>
    <name evidence="7" type="ORF">SAMN02745193_01506</name>
</gene>
<dbReference type="SUPFAM" id="SSF51445">
    <property type="entry name" value="(Trans)glycosidases"/>
    <property type="match status" value="1"/>
</dbReference>
<dbReference type="OrthoDB" id="9786661at2"/>
<evidence type="ECO:0000256" key="1">
    <source>
        <dbReference type="ARBA" id="ARBA00001231"/>
    </source>
</evidence>
<dbReference type="STRING" id="198312.SAMN02745193_01506"/>
<dbReference type="NCBIfam" id="NF003740">
    <property type="entry name" value="PRK05337.1"/>
    <property type="match status" value="1"/>
</dbReference>
<comment type="catalytic activity">
    <reaction evidence="1">
        <text>Hydrolysis of terminal non-reducing N-acetyl-D-hexosamine residues in N-acetyl-beta-D-hexosaminides.</text>
        <dbReference type="EC" id="3.2.1.52"/>
    </reaction>
</comment>
<proteinExistence type="inferred from homology"/>
<dbReference type="Pfam" id="PF00933">
    <property type="entry name" value="Glyco_hydro_3"/>
    <property type="match status" value="1"/>
</dbReference>
<keyword evidence="5" id="KW-0326">Glycosidase</keyword>
<dbReference type="PANTHER" id="PTHR30480">
    <property type="entry name" value="BETA-HEXOSAMINIDASE-RELATED"/>
    <property type="match status" value="1"/>
</dbReference>
<evidence type="ECO:0000256" key="2">
    <source>
        <dbReference type="ARBA" id="ARBA00005336"/>
    </source>
</evidence>
<sequence>MIPAIFGLSGTHLTADERAFFREADPAGYILFGRNCLDPEQLRALTDDLRSIHGRDHLLVSIDQEGGRVARLRPPHWSAYPPGDAFARLYRIAPASAIAAARANATAMALELGAMGITVDYHPPLDLRLPGAHDVIGDRAFGADPMQVAAIGRAVLEGLAAGGVTGCIKHMPGHGRTDVDTHKALPTVCASAAELEADLAPFRSLNHALIGMTGHLLFPVWDADNPATLSPTIIRDVIRGQIGFDGLLLTDDIDMEALGGTIPERAARAHAAGCDIILNCWAKMADMEGICNILPTMPDATAARLEKALAGTRILPAIGSDHHAWLAQRDALLALTGAAA</sequence>
<evidence type="ECO:0000313" key="8">
    <source>
        <dbReference type="Proteomes" id="UP000184391"/>
    </source>
</evidence>
<dbReference type="InterPro" id="IPR019800">
    <property type="entry name" value="Glyco_hydro_3_AS"/>
</dbReference>
<dbReference type="InterPro" id="IPR001764">
    <property type="entry name" value="Glyco_hydro_3_N"/>
</dbReference>
<evidence type="ECO:0000256" key="4">
    <source>
        <dbReference type="ARBA" id="ARBA00022801"/>
    </source>
</evidence>
<accession>A0A1M7SDE6</accession>
<protein>
    <recommendedName>
        <fullName evidence="3">beta-N-acetylhexosaminidase</fullName>
        <ecNumber evidence="3">3.2.1.52</ecNumber>
    </recommendedName>
</protein>